<dbReference type="InterPro" id="IPR017853">
    <property type="entry name" value="GH"/>
</dbReference>
<dbReference type="Gene3D" id="3.20.20.80">
    <property type="entry name" value="Glycosidases"/>
    <property type="match status" value="1"/>
</dbReference>
<accession>A0ABR7WLX3</accession>
<evidence type="ECO:0000259" key="7">
    <source>
        <dbReference type="PROSITE" id="PS50022"/>
    </source>
</evidence>
<dbReference type="Gene3D" id="2.60.120.260">
    <property type="entry name" value="Galactose-binding domain-like"/>
    <property type="match status" value="1"/>
</dbReference>
<reference evidence="8 9" key="1">
    <citation type="submission" date="2020-09" db="EMBL/GenBank/DDBJ databases">
        <title>Novel species of Mucilaginibacter isolated from a glacier on the Tibetan Plateau.</title>
        <authorList>
            <person name="Liu Q."/>
            <person name="Xin Y.-H."/>
        </authorList>
    </citation>
    <scope>NUCLEOTIDE SEQUENCE [LARGE SCALE GENOMIC DNA]</scope>
    <source>
        <strain evidence="8 9">ZT4R22</strain>
    </source>
</reference>
<dbReference type="EC" id="3.2.1.51" evidence="2"/>
<dbReference type="SUPFAM" id="SSF51445">
    <property type="entry name" value="(Trans)glycosidases"/>
    <property type="match status" value="1"/>
</dbReference>
<dbReference type="Pfam" id="PF00754">
    <property type="entry name" value="F5_F8_type_C"/>
    <property type="match status" value="1"/>
</dbReference>
<feature type="domain" description="F5/8 type C" evidence="7">
    <location>
        <begin position="327"/>
        <end position="465"/>
    </location>
</feature>
<dbReference type="EMBL" id="JACWMY010000002">
    <property type="protein sequence ID" value="MBD1363156.1"/>
    <property type="molecule type" value="Genomic_DNA"/>
</dbReference>
<dbReference type="Proteomes" id="UP000606600">
    <property type="component" value="Unassembled WGS sequence"/>
</dbReference>
<keyword evidence="3 6" id="KW-0732">Signal</keyword>
<evidence type="ECO:0000256" key="3">
    <source>
        <dbReference type="ARBA" id="ARBA00022729"/>
    </source>
</evidence>
<dbReference type="PROSITE" id="PS50022">
    <property type="entry name" value="FA58C_3"/>
    <property type="match status" value="1"/>
</dbReference>
<evidence type="ECO:0000256" key="4">
    <source>
        <dbReference type="ARBA" id="ARBA00022801"/>
    </source>
</evidence>
<keyword evidence="5" id="KW-0326">Glycosidase</keyword>
<dbReference type="InterPro" id="IPR057739">
    <property type="entry name" value="Glyco_hydro_29_N"/>
</dbReference>
<dbReference type="InterPro" id="IPR008979">
    <property type="entry name" value="Galactose-bd-like_sf"/>
</dbReference>
<dbReference type="Pfam" id="PF01120">
    <property type="entry name" value="Alpha_L_fucos"/>
    <property type="match status" value="1"/>
</dbReference>
<proteinExistence type="inferred from homology"/>
<dbReference type="SMART" id="SM00812">
    <property type="entry name" value="Alpha_L_fucos"/>
    <property type="match status" value="1"/>
</dbReference>
<keyword evidence="9" id="KW-1185">Reference proteome</keyword>
<name>A0ABR7WLX3_9SPHI</name>
<evidence type="ECO:0000256" key="5">
    <source>
        <dbReference type="ARBA" id="ARBA00023295"/>
    </source>
</evidence>
<organism evidence="8 9">
    <name type="scientific">Mucilaginibacter pankratovii</name>
    <dbReference type="NCBI Taxonomy" id="2772110"/>
    <lineage>
        <taxon>Bacteria</taxon>
        <taxon>Pseudomonadati</taxon>
        <taxon>Bacteroidota</taxon>
        <taxon>Sphingobacteriia</taxon>
        <taxon>Sphingobacteriales</taxon>
        <taxon>Sphingobacteriaceae</taxon>
        <taxon>Mucilaginibacter</taxon>
    </lineage>
</organism>
<evidence type="ECO:0000313" key="9">
    <source>
        <dbReference type="Proteomes" id="UP000606600"/>
    </source>
</evidence>
<dbReference type="SUPFAM" id="SSF49785">
    <property type="entry name" value="Galactose-binding domain-like"/>
    <property type="match status" value="1"/>
</dbReference>
<feature type="signal peptide" evidence="6">
    <location>
        <begin position="1"/>
        <end position="21"/>
    </location>
</feature>
<evidence type="ECO:0000256" key="6">
    <source>
        <dbReference type="SAM" id="SignalP"/>
    </source>
</evidence>
<keyword evidence="4" id="KW-0378">Hydrolase</keyword>
<comment type="similarity">
    <text evidence="1">Belongs to the glycosyl hydrolase 29 family.</text>
</comment>
<feature type="chain" id="PRO_5045637130" description="alpha-L-fucosidase" evidence="6">
    <location>
        <begin position="22"/>
        <end position="476"/>
    </location>
</feature>
<dbReference type="InterPro" id="IPR000421">
    <property type="entry name" value="FA58C"/>
</dbReference>
<dbReference type="PANTHER" id="PTHR10030">
    <property type="entry name" value="ALPHA-L-FUCOSIDASE"/>
    <property type="match status" value="1"/>
</dbReference>
<dbReference type="RefSeq" id="WP_191187821.1">
    <property type="nucleotide sequence ID" value="NZ_JACWMY010000002.1"/>
</dbReference>
<evidence type="ECO:0000256" key="2">
    <source>
        <dbReference type="ARBA" id="ARBA00012662"/>
    </source>
</evidence>
<evidence type="ECO:0000313" key="8">
    <source>
        <dbReference type="EMBL" id="MBD1363156.1"/>
    </source>
</evidence>
<evidence type="ECO:0000256" key="1">
    <source>
        <dbReference type="ARBA" id="ARBA00007951"/>
    </source>
</evidence>
<dbReference type="PANTHER" id="PTHR10030:SF37">
    <property type="entry name" value="ALPHA-L-FUCOSIDASE-RELATED"/>
    <property type="match status" value="1"/>
</dbReference>
<dbReference type="InterPro" id="IPR000933">
    <property type="entry name" value="Glyco_hydro_29"/>
</dbReference>
<sequence length="476" mass="53722">MFKLKAFCFILFAAISLNVIAQTAPKEPVKTLAQLQQDFVDLRFGMFIHFNIPTYMNQDWADPEASPALFNPTKLNCDQWAKAAKSANMTYGCITTKHHSGFCIWDTKTTDYNVMNSPLKKDVVKEYADAFRANGLKVFLYYSILDTHHKLRPNAITPKHIDMVKAQITELMTKYGKVDALIIDGWDAPWSRISYDDVPFEAIYRLIKSLQPNCMVMDLNGAKYPAEGMYYTDIKTYEMGAGQRVATDKNRMPALACLPLQYNWFWETNHPTDPVKSPAKIVNDILIPLNNVSCNFILNVAPNRDGLFDDNALVALKEIGRLWKNQGPGTKLPLLDAPVISRNLAKKAFANSSWSDDSAIMDYANDDDFGTSWVSNPTVKAPWYEVTLKKGQAFNAVVIAEQKANISDYSVEYFVNGTWNTLFNGQNANRIKVHRFATVIGDKVRISIRKADSQVSIAELQVYNEKKITSAASNRQ</sequence>
<gene>
    <name evidence="8" type="ORF">IDJ77_04965</name>
</gene>
<protein>
    <recommendedName>
        <fullName evidence="2">alpha-L-fucosidase</fullName>
        <ecNumber evidence="2">3.2.1.51</ecNumber>
    </recommendedName>
</protein>
<comment type="caution">
    <text evidence="8">The sequence shown here is derived from an EMBL/GenBank/DDBJ whole genome shotgun (WGS) entry which is preliminary data.</text>
</comment>